<feature type="region of interest" description="Disordered" evidence="5">
    <location>
        <begin position="1"/>
        <end position="22"/>
    </location>
</feature>
<dbReference type="InterPro" id="IPR001752">
    <property type="entry name" value="Kinesin_motor_dom"/>
</dbReference>
<feature type="region of interest" description="Disordered" evidence="5">
    <location>
        <begin position="421"/>
        <end position="470"/>
    </location>
</feature>
<sequence length="847" mass="88827">MKMKPPTTTIPSFLTSASSASAAAKPVPMFKRKDSSTPAAAAATSASSSKAKAVRAILRVRPPLANKESPAECLRLDPHNPTIVNLNDHGTWSQYKLDHCLPPTASQDDVFAHVRPMLDDAFGGVSATVFAYGMTGSGKTFTIEGSADSRGVVYRSAQYLFHKAPQVKAARKLAHVEVHMAMFELYMDAIEDLLVISKQSGSGSGVGSARVGVPNKPKGIGNRVGGSGSGHEDGLLGAIRAKLVADTCHEYRQVEMRHVVDYDQFVALYQRGLKSRAVGATNLNAKSSRSHLFVQLVLVSRSAHPSGAITFAKVNLVDLAGSENNKKTGNKGLQMDESKAINSSLFALDKVVTALNRPKRGHVPYGDSKLTKILKDSLGGHAQALIIANAGPSADCARETKATLAFATKSVQIVNEPVANTLLVAPPPPPPPTAPPSRKRAAPVDPTHDDDEDGDAASLGPAHKRQRTDPDPALDAIKKELANVTAKLELLFAAATQPPPPPPVPAQPFATPARRAPLMPTAPAHTPGTMALLSADLLRLAQDHVRNGNLKMAAVYFGNVLKDSRVDDRVRKVCKQAIDACNSGAKHLLDAVKGESASGSDAKLSRIKKGKVPASASGGMAKVSTVPLTPRSRSRAETLARANQVLAKYRSTPLPKVSSGLAAAPPLSLTIPDSPLGPAPSSPTASKTSGSRGHGKKKAKASGTLPDIVMSAQASDYLLQMVNCGDPAKIAARFPGFGIHGKAKQIVDHARACGGIASAKDLFNIYGFAEKTVMSMVDTARAAVGEVKVVERSSGAAAVLPVESSIAATVLPVVEKENAVGEQPSKRVATKNRDGEKKPTIVVVIDD</sequence>
<dbReference type="Proteomes" id="UP000193411">
    <property type="component" value="Unassembled WGS sequence"/>
</dbReference>
<dbReference type="InterPro" id="IPR027640">
    <property type="entry name" value="Kinesin-like_fam"/>
</dbReference>
<dbReference type="GO" id="GO:0005875">
    <property type="term" value="C:microtubule associated complex"/>
    <property type="evidence" value="ECO:0007669"/>
    <property type="project" value="TreeGrafter"/>
</dbReference>
<dbReference type="GO" id="GO:0005874">
    <property type="term" value="C:microtubule"/>
    <property type="evidence" value="ECO:0007669"/>
    <property type="project" value="UniProtKB-KW"/>
</dbReference>
<protein>
    <recommendedName>
        <fullName evidence="4">Kinesin-like protein</fullName>
    </recommendedName>
</protein>
<dbReference type="Pfam" id="PF00225">
    <property type="entry name" value="Kinesin"/>
    <property type="match status" value="1"/>
</dbReference>
<dbReference type="GO" id="GO:0007018">
    <property type="term" value="P:microtubule-based movement"/>
    <property type="evidence" value="ECO:0007669"/>
    <property type="project" value="InterPro"/>
</dbReference>
<keyword evidence="2 3" id="KW-0067">ATP-binding</keyword>
<evidence type="ECO:0000259" key="6">
    <source>
        <dbReference type="PROSITE" id="PS50067"/>
    </source>
</evidence>
<dbReference type="SMART" id="SM00129">
    <property type="entry name" value="KISc"/>
    <property type="match status" value="1"/>
</dbReference>
<dbReference type="EMBL" id="MCFL01000009">
    <property type="protein sequence ID" value="ORZ38387.1"/>
    <property type="molecule type" value="Genomic_DNA"/>
</dbReference>
<evidence type="ECO:0000256" key="1">
    <source>
        <dbReference type="ARBA" id="ARBA00022741"/>
    </source>
</evidence>
<dbReference type="GO" id="GO:0005524">
    <property type="term" value="F:ATP binding"/>
    <property type="evidence" value="ECO:0007669"/>
    <property type="project" value="UniProtKB-UniRule"/>
</dbReference>
<dbReference type="GO" id="GO:0003777">
    <property type="term" value="F:microtubule motor activity"/>
    <property type="evidence" value="ECO:0007669"/>
    <property type="project" value="InterPro"/>
</dbReference>
<dbReference type="PANTHER" id="PTHR47969:SF9">
    <property type="entry name" value="KINESIN-LIKE PROTEIN"/>
    <property type="match status" value="1"/>
</dbReference>
<reference evidence="7 8" key="1">
    <citation type="submission" date="2016-07" db="EMBL/GenBank/DDBJ databases">
        <title>Pervasive Adenine N6-methylation of Active Genes in Fungi.</title>
        <authorList>
            <consortium name="DOE Joint Genome Institute"/>
            <person name="Mondo S.J."/>
            <person name="Dannebaum R.O."/>
            <person name="Kuo R.C."/>
            <person name="Labutti K."/>
            <person name="Haridas S."/>
            <person name="Kuo A."/>
            <person name="Salamov A."/>
            <person name="Ahrendt S.R."/>
            <person name="Lipzen A."/>
            <person name="Sullivan W."/>
            <person name="Andreopoulos W.B."/>
            <person name="Clum A."/>
            <person name="Lindquist E."/>
            <person name="Daum C."/>
            <person name="Ramamoorthy G.K."/>
            <person name="Gryganskyi A."/>
            <person name="Culley D."/>
            <person name="Magnuson J.K."/>
            <person name="James T.Y."/>
            <person name="O'Malley M.A."/>
            <person name="Stajich J.E."/>
            <person name="Spatafora J.W."/>
            <person name="Visel A."/>
            <person name="Grigoriev I.V."/>
        </authorList>
    </citation>
    <scope>NUCLEOTIDE SEQUENCE [LARGE SCALE GENOMIC DNA]</scope>
    <source>
        <strain evidence="7 8">PL171</strain>
    </source>
</reference>
<keyword evidence="3 4" id="KW-0505">Motor protein</keyword>
<name>A0A1Y2HUV8_9FUNG</name>
<dbReference type="GO" id="GO:0007052">
    <property type="term" value="P:mitotic spindle organization"/>
    <property type="evidence" value="ECO:0007669"/>
    <property type="project" value="TreeGrafter"/>
</dbReference>
<comment type="similarity">
    <text evidence="3 4">Belongs to the TRAFAC class myosin-kinesin ATPase superfamily. Kinesin family.</text>
</comment>
<feature type="region of interest" description="Disordered" evidence="5">
    <location>
        <begin position="669"/>
        <end position="704"/>
    </location>
</feature>
<evidence type="ECO:0000313" key="8">
    <source>
        <dbReference type="Proteomes" id="UP000193411"/>
    </source>
</evidence>
<organism evidence="7 8">
    <name type="scientific">Catenaria anguillulae PL171</name>
    <dbReference type="NCBI Taxonomy" id="765915"/>
    <lineage>
        <taxon>Eukaryota</taxon>
        <taxon>Fungi</taxon>
        <taxon>Fungi incertae sedis</taxon>
        <taxon>Blastocladiomycota</taxon>
        <taxon>Blastocladiomycetes</taxon>
        <taxon>Blastocladiales</taxon>
        <taxon>Catenariaceae</taxon>
        <taxon>Catenaria</taxon>
    </lineage>
</organism>
<keyword evidence="7" id="KW-0378">Hydrolase</keyword>
<evidence type="ECO:0000256" key="5">
    <source>
        <dbReference type="SAM" id="MobiDB-lite"/>
    </source>
</evidence>
<dbReference type="GO" id="GO:0051231">
    <property type="term" value="P:spindle elongation"/>
    <property type="evidence" value="ECO:0007669"/>
    <property type="project" value="TreeGrafter"/>
</dbReference>
<feature type="domain" description="Kinesin motor" evidence="6">
    <location>
        <begin position="53"/>
        <end position="413"/>
    </location>
</feature>
<gene>
    <name evidence="7" type="ORF">BCR44DRAFT_44248</name>
</gene>
<dbReference type="SUPFAM" id="SSF52540">
    <property type="entry name" value="P-loop containing nucleoside triphosphate hydrolases"/>
    <property type="match status" value="1"/>
</dbReference>
<feature type="compositionally biased region" description="Low complexity" evidence="5">
    <location>
        <begin position="682"/>
        <end position="691"/>
    </location>
</feature>
<dbReference type="InterPro" id="IPR036961">
    <property type="entry name" value="Kinesin_motor_dom_sf"/>
</dbReference>
<dbReference type="PROSITE" id="PS00411">
    <property type="entry name" value="KINESIN_MOTOR_1"/>
    <property type="match status" value="1"/>
</dbReference>
<dbReference type="AlphaFoldDB" id="A0A1Y2HUV8"/>
<dbReference type="GO" id="GO:0016787">
    <property type="term" value="F:hydrolase activity"/>
    <property type="evidence" value="ECO:0007669"/>
    <property type="project" value="UniProtKB-KW"/>
</dbReference>
<dbReference type="PRINTS" id="PR00380">
    <property type="entry name" value="KINESINHEAVY"/>
</dbReference>
<feature type="binding site" evidence="3">
    <location>
        <begin position="133"/>
        <end position="140"/>
    </location>
    <ligand>
        <name>ATP</name>
        <dbReference type="ChEBI" id="CHEBI:30616"/>
    </ligand>
</feature>
<keyword evidence="1 3" id="KW-0547">Nucleotide-binding</keyword>
<evidence type="ECO:0000256" key="3">
    <source>
        <dbReference type="PROSITE-ProRule" id="PRU00283"/>
    </source>
</evidence>
<dbReference type="InterPro" id="IPR027417">
    <property type="entry name" value="P-loop_NTPase"/>
</dbReference>
<feature type="compositionally biased region" description="Polar residues" evidence="5">
    <location>
        <begin position="1"/>
        <end position="15"/>
    </location>
</feature>
<dbReference type="GO" id="GO:0008017">
    <property type="term" value="F:microtubule binding"/>
    <property type="evidence" value="ECO:0007669"/>
    <property type="project" value="InterPro"/>
</dbReference>
<evidence type="ECO:0000313" key="7">
    <source>
        <dbReference type="EMBL" id="ORZ38387.1"/>
    </source>
</evidence>
<evidence type="ECO:0000256" key="2">
    <source>
        <dbReference type="ARBA" id="ARBA00022840"/>
    </source>
</evidence>
<accession>A0A1Y2HUV8</accession>
<keyword evidence="4" id="KW-0493">Microtubule</keyword>
<feature type="region of interest" description="Disordered" evidence="5">
    <location>
        <begin position="610"/>
        <end position="636"/>
    </location>
</feature>
<dbReference type="PROSITE" id="PS50067">
    <property type="entry name" value="KINESIN_MOTOR_2"/>
    <property type="match status" value="1"/>
</dbReference>
<feature type="compositionally biased region" description="Pro residues" evidence="5">
    <location>
        <begin position="425"/>
        <end position="435"/>
    </location>
</feature>
<keyword evidence="8" id="KW-1185">Reference proteome</keyword>
<dbReference type="InterPro" id="IPR019821">
    <property type="entry name" value="Kinesin_motor_CS"/>
</dbReference>
<evidence type="ECO:0000256" key="4">
    <source>
        <dbReference type="RuleBase" id="RU000394"/>
    </source>
</evidence>
<proteinExistence type="inferred from homology"/>
<dbReference type="PANTHER" id="PTHR47969">
    <property type="entry name" value="CHROMOSOME-ASSOCIATED KINESIN KIF4A-RELATED"/>
    <property type="match status" value="1"/>
</dbReference>
<dbReference type="OrthoDB" id="3176171at2759"/>
<dbReference type="STRING" id="765915.A0A1Y2HUV8"/>
<comment type="caution">
    <text evidence="7">The sequence shown here is derived from an EMBL/GenBank/DDBJ whole genome shotgun (WGS) entry which is preliminary data.</text>
</comment>
<dbReference type="Gene3D" id="3.40.850.10">
    <property type="entry name" value="Kinesin motor domain"/>
    <property type="match status" value="1"/>
</dbReference>